<dbReference type="EMBL" id="JAAOCD010000002">
    <property type="protein sequence ID" value="NHK97823.1"/>
    <property type="molecule type" value="Genomic_DNA"/>
</dbReference>
<dbReference type="RefSeq" id="WP_009857541.1">
    <property type="nucleotide sequence ID" value="NZ_JAAOCD010000002.1"/>
</dbReference>
<name>A0ABX0HRZ6_9BURK</name>
<dbReference type="PROSITE" id="PS50862">
    <property type="entry name" value="AA_TRNA_LIGASE_II"/>
    <property type="match status" value="1"/>
</dbReference>
<dbReference type="InterPro" id="IPR002314">
    <property type="entry name" value="aa-tRNA-synt_IIb"/>
</dbReference>
<organism evidence="12 13">
    <name type="scientific">Rubrivivax benzoatilyticus</name>
    <dbReference type="NCBI Taxonomy" id="316997"/>
    <lineage>
        <taxon>Bacteria</taxon>
        <taxon>Pseudomonadati</taxon>
        <taxon>Pseudomonadota</taxon>
        <taxon>Betaproteobacteria</taxon>
        <taxon>Burkholderiales</taxon>
        <taxon>Sphaerotilaceae</taxon>
        <taxon>Rubrivivax</taxon>
    </lineage>
</organism>
<dbReference type="InterPro" id="IPR004500">
    <property type="entry name" value="Pro-tRNA-synth_IIa_bac-type"/>
</dbReference>
<dbReference type="CDD" id="cd00861">
    <property type="entry name" value="ProRS_anticodon_short"/>
    <property type="match status" value="1"/>
</dbReference>
<evidence type="ECO:0000256" key="5">
    <source>
        <dbReference type="ARBA" id="ARBA00022741"/>
    </source>
</evidence>
<keyword evidence="13" id="KW-1185">Reference proteome</keyword>
<comment type="catalytic activity">
    <reaction evidence="9 10">
        <text>tRNA(Pro) + L-proline + ATP = L-prolyl-tRNA(Pro) + AMP + diphosphate</text>
        <dbReference type="Rhea" id="RHEA:14305"/>
        <dbReference type="Rhea" id="RHEA-COMP:9700"/>
        <dbReference type="Rhea" id="RHEA-COMP:9702"/>
        <dbReference type="ChEBI" id="CHEBI:30616"/>
        <dbReference type="ChEBI" id="CHEBI:33019"/>
        <dbReference type="ChEBI" id="CHEBI:60039"/>
        <dbReference type="ChEBI" id="CHEBI:78442"/>
        <dbReference type="ChEBI" id="CHEBI:78532"/>
        <dbReference type="ChEBI" id="CHEBI:456215"/>
        <dbReference type="EC" id="6.1.1.15"/>
    </reaction>
</comment>
<dbReference type="InterPro" id="IPR006195">
    <property type="entry name" value="aa-tRNA-synth_II"/>
</dbReference>
<dbReference type="CDD" id="cd00779">
    <property type="entry name" value="ProRS_core_prok"/>
    <property type="match status" value="1"/>
</dbReference>
<dbReference type="CDD" id="cd04334">
    <property type="entry name" value="ProRS-INS"/>
    <property type="match status" value="1"/>
</dbReference>
<keyword evidence="3 10" id="KW-0963">Cytoplasm</keyword>
<evidence type="ECO:0000256" key="9">
    <source>
        <dbReference type="ARBA" id="ARBA00047671"/>
    </source>
</evidence>
<dbReference type="PANTHER" id="PTHR42753:SF2">
    <property type="entry name" value="PROLINE--TRNA LIGASE"/>
    <property type="match status" value="1"/>
</dbReference>
<comment type="subcellular location">
    <subcellularLocation>
        <location evidence="1 10">Cytoplasm</location>
    </subcellularLocation>
</comment>
<dbReference type="Proteomes" id="UP000802098">
    <property type="component" value="Unassembled WGS sequence"/>
</dbReference>
<comment type="function">
    <text evidence="10">Catalyzes the attachment of proline to tRNA(Pro) in a two-step reaction: proline is first activated by ATP to form Pro-AMP and then transferred to the acceptor end of tRNA(Pro). As ProRS can inadvertently accommodate and process non-cognate amino acids such as alanine and cysteine, to avoid such errors it has two additional distinct editing activities against alanine. One activity is designated as 'pretransfer' editing and involves the tRNA(Pro)-independent hydrolysis of activated Ala-AMP. The other activity is designated 'posttransfer' editing and involves deacylation of mischarged Ala-tRNA(Pro). The misacylated Cys-tRNA(Pro) is not edited by ProRS.</text>
</comment>
<comment type="subunit">
    <text evidence="2 10">Homodimer.</text>
</comment>
<dbReference type="InterPro" id="IPR004154">
    <property type="entry name" value="Anticodon-bd"/>
</dbReference>
<dbReference type="InterPro" id="IPR050062">
    <property type="entry name" value="Pro-tRNA_synthetase"/>
</dbReference>
<comment type="similarity">
    <text evidence="10">Belongs to the class-II aminoacyl-tRNA synthetase family. ProS type 1 subfamily.</text>
</comment>
<dbReference type="HAMAP" id="MF_01569">
    <property type="entry name" value="Pro_tRNA_synth_type1"/>
    <property type="match status" value="1"/>
</dbReference>
<accession>A0ABX0HRZ6</accession>
<dbReference type="PANTHER" id="PTHR42753">
    <property type="entry name" value="MITOCHONDRIAL RIBOSOME PROTEIN L39/PROLYL-TRNA LIGASE FAMILY MEMBER"/>
    <property type="match status" value="1"/>
</dbReference>
<dbReference type="PIRSF" id="PIRSF001535">
    <property type="entry name" value="ProRS_1"/>
    <property type="match status" value="1"/>
</dbReference>
<evidence type="ECO:0000256" key="2">
    <source>
        <dbReference type="ARBA" id="ARBA00011738"/>
    </source>
</evidence>
<evidence type="ECO:0000313" key="13">
    <source>
        <dbReference type="Proteomes" id="UP000802098"/>
    </source>
</evidence>
<dbReference type="InterPro" id="IPR023717">
    <property type="entry name" value="Pro-tRNA-Synthase_IIa_type1"/>
</dbReference>
<dbReference type="InterPro" id="IPR036621">
    <property type="entry name" value="Anticodon-bd_dom_sf"/>
</dbReference>
<dbReference type="Pfam" id="PF04073">
    <property type="entry name" value="tRNA_edit"/>
    <property type="match status" value="1"/>
</dbReference>
<dbReference type="Gene3D" id="3.90.960.10">
    <property type="entry name" value="YbaK/aminoacyl-tRNA synthetase-associated domain"/>
    <property type="match status" value="1"/>
</dbReference>
<comment type="domain">
    <text evidence="10">Consists of three domains: the N-terminal catalytic domain, the editing domain and the C-terminal anticodon-binding domain.</text>
</comment>
<dbReference type="Gene3D" id="3.40.50.800">
    <property type="entry name" value="Anticodon-binding domain"/>
    <property type="match status" value="1"/>
</dbReference>
<evidence type="ECO:0000256" key="4">
    <source>
        <dbReference type="ARBA" id="ARBA00022598"/>
    </source>
</evidence>
<keyword evidence="8 10" id="KW-0030">Aminoacyl-tRNA synthetase</keyword>
<gene>
    <name evidence="10" type="primary">proS</name>
    <name evidence="12" type="ORF">G7087_05490</name>
</gene>
<dbReference type="EC" id="6.1.1.15" evidence="10"/>
<dbReference type="SUPFAM" id="SSF55681">
    <property type="entry name" value="Class II aaRS and biotin synthetases"/>
    <property type="match status" value="1"/>
</dbReference>
<dbReference type="InterPro" id="IPR036754">
    <property type="entry name" value="YbaK/aa-tRNA-synt-asso_dom_sf"/>
</dbReference>
<evidence type="ECO:0000313" key="12">
    <source>
        <dbReference type="EMBL" id="NHK97823.1"/>
    </source>
</evidence>
<keyword evidence="6 10" id="KW-0067">ATP-binding</keyword>
<evidence type="ECO:0000256" key="10">
    <source>
        <dbReference type="HAMAP-Rule" id="MF_01569"/>
    </source>
</evidence>
<keyword evidence="4 10" id="KW-0436">Ligase</keyword>
<keyword evidence="5 10" id="KW-0547">Nucleotide-binding</keyword>
<dbReference type="NCBIfam" id="TIGR00409">
    <property type="entry name" value="proS_fam_II"/>
    <property type="match status" value="1"/>
</dbReference>
<dbReference type="Gene3D" id="3.30.930.10">
    <property type="entry name" value="Bira Bifunctional Protein, Domain 2"/>
    <property type="match status" value="2"/>
</dbReference>
<sequence>MKASQTFISTLKEAPADAEIVSHKLMMRAGMIKRLGAGIYNYMPMGLRVIRKVEAIIREEMNRAGAVELLMPVVQPAELWMETGRFQAYGPELLRVKDRHDRDFVIQPTSEEVITDIARQELRSYKQLPRTFYHVQTKFRDERRPRFGVMRGREFTMKDAYSFDRDKASALKSYDTMYRAYCAIFDRFGLTYRAVAADTGAIGGDASHEFQVIADTGEDAIVYCPTSDYAANIELAEAVSLIAERAAPTQTMAKTPTPGKSTCEDVAALFGIALQNTVKSLVLATDEKDEAGDIVKTTVWLLLVRGDHALNEIKAGKLPGLKAGFRFATVAEIEDHFGCKPGYLGPIGLKKPVKVVADRTVANMSDFVCGANEPDFHIAGVNWGRDLPEPDLVADIRNVVAGDPSPDGQGVLAIQRGIEVGHVFYLGTKKYSEPMGATYLDENGKPQPFEMGCYGIGVTRILGAAIEQNHDERGIIWPDAIAPFTVAVCPIGYDRSADVKAAADQLHDELAALGIDVVLDDRGERPGAMFADWELIGVPHRVVVSDRGLKAGTVEVQGRRETAAHTVPLAEAVAFVKGRLKA</sequence>
<dbReference type="PRINTS" id="PR01046">
    <property type="entry name" value="TRNASYNTHPRO"/>
</dbReference>
<dbReference type="InterPro" id="IPR045864">
    <property type="entry name" value="aa-tRNA-synth_II/BPL/LPL"/>
</dbReference>
<protein>
    <recommendedName>
        <fullName evidence="10">Proline--tRNA ligase</fullName>
        <ecNumber evidence="10">6.1.1.15</ecNumber>
    </recommendedName>
    <alternativeName>
        <fullName evidence="10">Prolyl-tRNA synthetase</fullName>
        <shortName evidence="10">ProRS</shortName>
    </alternativeName>
</protein>
<evidence type="ECO:0000256" key="8">
    <source>
        <dbReference type="ARBA" id="ARBA00023146"/>
    </source>
</evidence>
<reference evidence="12 13" key="1">
    <citation type="submission" date="2020-03" db="EMBL/GenBank/DDBJ databases">
        <title>Rubrivivax benzoatilyticus JA2 (sequenced after 10 years sub-culturing).</title>
        <authorList>
            <person name="Gupta D."/>
            <person name="Chintalapati S."/>
            <person name="Chintalapati V.R."/>
        </authorList>
    </citation>
    <scope>NUCLEOTIDE SEQUENCE [LARGE SCALE GENOMIC DNA]</scope>
    <source>
        <strain evidence="12 13">JA2-Mal</strain>
    </source>
</reference>
<dbReference type="SUPFAM" id="SSF55826">
    <property type="entry name" value="YbaK/ProRS associated domain"/>
    <property type="match status" value="1"/>
</dbReference>
<dbReference type="InterPro" id="IPR044140">
    <property type="entry name" value="ProRS_anticodon_short"/>
</dbReference>
<evidence type="ECO:0000256" key="7">
    <source>
        <dbReference type="ARBA" id="ARBA00022917"/>
    </source>
</evidence>
<feature type="domain" description="Aminoacyl-transfer RNA synthetases class-II family profile" evidence="11">
    <location>
        <begin position="33"/>
        <end position="478"/>
    </location>
</feature>
<comment type="caution">
    <text evidence="12">The sequence shown here is derived from an EMBL/GenBank/DDBJ whole genome shotgun (WGS) entry which is preliminary data.</text>
</comment>
<dbReference type="InterPro" id="IPR033730">
    <property type="entry name" value="ProRS_core_prok"/>
</dbReference>
<dbReference type="InterPro" id="IPR007214">
    <property type="entry name" value="YbaK/aa-tRNA-synth-assoc-dom"/>
</dbReference>
<dbReference type="Pfam" id="PF03129">
    <property type="entry name" value="HGTP_anticodon"/>
    <property type="match status" value="1"/>
</dbReference>
<dbReference type="NCBIfam" id="NF006625">
    <property type="entry name" value="PRK09194.1"/>
    <property type="match status" value="1"/>
</dbReference>
<evidence type="ECO:0000256" key="1">
    <source>
        <dbReference type="ARBA" id="ARBA00004496"/>
    </source>
</evidence>
<dbReference type="SUPFAM" id="SSF52954">
    <property type="entry name" value="Class II aaRS ABD-related"/>
    <property type="match status" value="1"/>
</dbReference>
<keyword evidence="7 10" id="KW-0648">Protein biosynthesis</keyword>
<dbReference type="InterPro" id="IPR002316">
    <property type="entry name" value="Pro-tRNA-ligase_IIa"/>
</dbReference>
<evidence type="ECO:0000259" key="11">
    <source>
        <dbReference type="PROSITE" id="PS50862"/>
    </source>
</evidence>
<dbReference type="Pfam" id="PF00587">
    <property type="entry name" value="tRNA-synt_2b"/>
    <property type="match status" value="1"/>
</dbReference>
<evidence type="ECO:0000256" key="3">
    <source>
        <dbReference type="ARBA" id="ARBA00022490"/>
    </source>
</evidence>
<dbReference type="GO" id="GO:0004827">
    <property type="term" value="F:proline-tRNA ligase activity"/>
    <property type="evidence" value="ECO:0007669"/>
    <property type="project" value="UniProtKB-EC"/>
</dbReference>
<evidence type="ECO:0000256" key="6">
    <source>
        <dbReference type="ARBA" id="ARBA00022840"/>
    </source>
</evidence>
<proteinExistence type="inferred from homology"/>